<feature type="domain" description="TehB/YeaR-like" evidence="1">
    <location>
        <begin position="6"/>
        <end position="80"/>
    </location>
</feature>
<accession>A0ABS5Q992</accession>
<dbReference type="EMBL" id="JAHCDA010000001">
    <property type="protein sequence ID" value="MBS7810285.1"/>
    <property type="molecule type" value="Genomic_DNA"/>
</dbReference>
<gene>
    <name evidence="2" type="ORF">KHU32_05005</name>
</gene>
<dbReference type="SUPFAM" id="SSF51197">
    <property type="entry name" value="Clavaminate synthase-like"/>
    <property type="match status" value="1"/>
</dbReference>
<dbReference type="InterPro" id="IPR015392">
    <property type="entry name" value="TehB/YeaR-like_dom"/>
</dbReference>
<evidence type="ECO:0000313" key="3">
    <source>
        <dbReference type="Proteomes" id="UP000766336"/>
    </source>
</evidence>
<dbReference type="Pfam" id="PF09313">
    <property type="entry name" value="TehB-like"/>
    <property type="match status" value="1"/>
</dbReference>
<proteinExistence type="predicted"/>
<name>A0ABS5Q992_9PROT</name>
<protein>
    <submittedName>
        <fullName evidence="2">DUF1971 domain-containing protein</fullName>
    </submittedName>
</protein>
<dbReference type="InterPro" id="IPR014710">
    <property type="entry name" value="RmlC-like_jellyroll"/>
</dbReference>
<organism evidence="2 3">
    <name type="scientific">Roseococcus pinisoli</name>
    <dbReference type="NCBI Taxonomy" id="2835040"/>
    <lineage>
        <taxon>Bacteria</taxon>
        <taxon>Pseudomonadati</taxon>
        <taxon>Pseudomonadota</taxon>
        <taxon>Alphaproteobacteria</taxon>
        <taxon>Acetobacterales</taxon>
        <taxon>Roseomonadaceae</taxon>
        <taxon>Roseococcus</taxon>
    </lineage>
</organism>
<evidence type="ECO:0000313" key="2">
    <source>
        <dbReference type="EMBL" id="MBS7810285.1"/>
    </source>
</evidence>
<keyword evidence="3" id="KW-1185">Reference proteome</keyword>
<reference evidence="2 3" key="1">
    <citation type="submission" date="2021-05" db="EMBL/GenBank/DDBJ databases">
        <title>Roseococcus sp. XZZS9, whole genome shotgun sequencing project.</title>
        <authorList>
            <person name="Zhao G."/>
            <person name="Shen L."/>
        </authorList>
    </citation>
    <scope>NUCLEOTIDE SEQUENCE [LARGE SCALE GENOMIC DNA]</scope>
    <source>
        <strain evidence="2 3">XZZS9</strain>
    </source>
</reference>
<evidence type="ECO:0000259" key="1">
    <source>
        <dbReference type="Pfam" id="PF09313"/>
    </source>
</evidence>
<dbReference type="RefSeq" id="WP_213668914.1">
    <property type="nucleotide sequence ID" value="NZ_JAHCDA010000001.1"/>
</dbReference>
<sequence>MATPYRSTPVFDETTLPAALRARHSTKAGTWGMIRVIEGQVQLTYLEPFSTLLLTPDRAGPLAPGQPHFVEPVGPMRLRVDFYDEPPGG</sequence>
<dbReference type="Gene3D" id="2.60.120.10">
    <property type="entry name" value="Jelly Rolls"/>
    <property type="match status" value="1"/>
</dbReference>
<dbReference type="Proteomes" id="UP000766336">
    <property type="component" value="Unassembled WGS sequence"/>
</dbReference>
<comment type="caution">
    <text evidence="2">The sequence shown here is derived from an EMBL/GenBank/DDBJ whole genome shotgun (WGS) entry which is preliminary data.</text>
</comment>